<organism evidence="1 2">
    <name type="scientific">Stenotrophomonas hibiscicola</name>
    <dbReference type="NCBI Taxonomy" id="86189"/>
    <lineage>
        <taxon>Bacteria</taxon>
        <taxon>Pseudomonadati</taxon>
        <taxon>Pseudomonadota</taxon>
        <taxon>Gammaproteobacteria</taxon>
        <taxon>Lysobacterales</taxon>
        <taxon>Lysobacteraceae</taxon>
        <taxon>Stenotrophomonas</taxon>
        <taxon>Stenotrophomonas maltophilia group</taxon>
    </lineage>
</organism>
<dbReference type="RefSeq" id="WP_021204584.1">
    <property type="nucleotide sequence ID" value="NZ_JAWISA010000014.1"/>
</dbReference>
<gene>
    <name evidence="1" type="ORF">ABE587_13265</name>
</gene>
<name>A0ABV0CCJ6_9GAMM</name>
<keyword evidence="2" id="KW-1185">Reference proteome</keyword>
<sequence length="136" mass="14621">MTATHYPFLFATLGEAANVLPEAVARALETTLSATHGNTVPASTSLLACLQRIRQVDAADGQPWPEKGRTSGQRMAMARANRANAGLTLLLELLHATERVRVDGDEDQQVGDDVREGLLLACRGLAEYVDVQLHAT</sequence>
<evidence type="ECO:0000313" key="2">
    <source>
        <dbReference type="Proteomes" id="UP001400166"/>
    </source>
</evidence>
<evidence type="ECO:0000313" key="1">
    <source>
        <dbReference type="EMBL" id="MEN5390786.1"/>
    </source>
</evidence>
<comment type="caution">
    <text evidence="1">The sequence shown here is derived from an EMBL/GenBank/DDBJ whole genome shotgun (WGS) entry which is preliminary data.</text>
</comment>
<proteinExistence type="predicted"/>
<reference evidence="1 2" key="1">
    <citation type="submission" date="2024-04" db="EMBL/GenBank/DDBJ databases">
        <title>WGS of bacteria from Torrens River.</title>
        <authorList>
            <person name="Wyrsch E.R."/>
            <person name="Drigo B."/>
        </authorList>
    </citation>
    <scope>NUCLEOTIDE SEQUENCE [LARGE SCALE GENOMIC DNA]</scope>
    <source>
        <strain evidence="1 2">TWI153</strain>
    </source>
</reference>
<dbReference type="Proteomes" id="UP001400166">
    <property type="component" value="Unassembled WGS sequence"/>
</dbReference>
<dbReference type="EMBL" id="JBDJOF010000026">
    <property type="protein sequence ID" value="MEN5390786.1"/>
    <property type="molecule type" value="Genomic_DNA"/>
</dbReference>
<accession>A0ABV0CCJ6</accession>
<protein>
    <submittedName>
        <fullName evidence="1">Uncharacterized protein</fullName>
    </submittedName>
</protein>